<gene>
    <name evidence="1" type="primary">ZCCHC3_2</name>
    <name evidence="1" type="ORF">CM83_105440</name>
</gene>
<accession>A0A0A9Y5J5</accession>
<proteinExistence type="predicted"/>
<name>A0A0A9Y5J5_LYGHE</name>
<feature type="non-terminal residue" evidence="1">
    <location>
        <position position="1"/>
    </location>
</feature>
<dbReference type="EMBL" id="GBHO01016703">
    <property type="protein sequence ID" value="JAG26901.1"/>
    <property type="molecule type" value="Transcribed_RNA"/>
</dbReference>
<feature type="non-terminal residue" evidence="1">
    <location>
        <position position="118"/>
    </location>
</feature>
<reference evidence="1" key="2">
    <citation type="submission" date="2014-07" db="EMBL/GenBank/DDBJ databases">
        <authorList>
            <person name="Hull J."/>
        </authorList>
    </citation>
    <scope>NUCLEOTIDE SEQUENCE</scope>
</reference>
<dbReference type="AlphaFoldDB" id="A0A0A9Y5J5"/>
<reference evidence="1" key="1">
    <citation type="journal article" date="2014" name="PLoS ONE">
        <title>Transcriptome-Based Identification of ABC Transporters in the Western Tarnished Plant Bug Lygus hesperus.</title>
        <authorList>
            <person name="Hull J.J."/>
            <person name="Chaney K."/>
            <person name="Geib S.M."/>
            <person name="Fabrick J.A."/>
            <person name="Brent C.S."/>
            <person name="Walsh D."/>
            <person name="Lavine L.C."/>
        </authorList>
    </citation>
    <scope>NUCLEOTIDE SEQUENCE</scope>
</reference>
<protein>
    <submittedName>
        <fullName evidence="1">Zinc finger CCHC domain-containing protein 3</fullName>
    </submittedName>
</protein>
<organism evidence="1">
    <name type="scientific">Lygus hesperus</name>
    <name type="common">Western plant bug</name>
    <dbReference type="NCBI Taxonomy" id="30085"/>
    <lineage>
        <taxon>Eukaryota</taxon>
        <taxon>Metazoa</taxon>
        <taxon>Ecdysozoa</taxon>
        <taxon>Arthropoda</taxon>
        <taxon>Hexapoda</taxon>
        <taxon>Insecta</taxon>
        <taxon>Pterygota</taxon>
        <taxon>Neoptera</taxon>
        <taxon>Paraneoptera</taxon>
        <taxon>Hemiptera</taxon>
        <taxon>Heteroptera</taxon>
        <taxon>Panheteroptera</taxon>
        <taxon>Cimicomorpha</taxon>
        <taxon>Miridae</taxon>
        <taxon>Mirini</taxon>
        <taxon>Lygus</taxon>
    </lineage>
</organism>
<evidence type="ECO:0000313" key="1">
    <source>
        <dbReference type="EMBL" id="JAG26901.1"/>
    </source>
</evidence>
<sequence length="118" mass="13233">KRKALLKNKCYQCFSNSHLSQNCQHKMNCRHCGLYGAHNRALCPLVDNKVARSKEQQQSPQSTTVNLTHSFKGTVLQTVQAPIHGPGGRPINGRILFDTGSERSYITMKLSKQLNLEP</sequence>